<organism evidence="2 3">
    <name type="scientific">Paenibacillus xylanexedens</name>
    <dbReference type="NCBI Taxonomy" id="528191"/>
    <lineage>
        <taxon>Bacteria</taxon>
        <taxon>Bacillati</taxon>
        <taxon>Bacillota</taxon>
        <taxon>Bacilli</taxon>
        <taxon>Bacillales</taxon>
        <taxon>Paenibacillaceae</taxon>
        <taxon>Paenibacillus</taxon>
    </lineage>
</organism>
<feature type="domain" description="LysM" evidence="1">
    <location>
        <begin position="171"/>
        <end position="221"/>
    </location>
</feature>
<dbReference type="PROSITE" id="PS51782">
    <property type="entry name" value="LYSM"/>
    <property type="match status" value="1"/>
</dbReference>
<proteinExistence type="predicted"/>
<sequence>MSVLEDKVGPNKMSFTLKDGNTPFQFPVNPEEVNISRSKGYETVNMLEHGEFDFAQGEKVKEITFSSFFPKRFDPSYCMDEKSFLDPRVAMNVLNTFLISKKPLRFIISETGVNVPVFIVSLNSSFRGGETGDIYFDLTLRTWRDSKVEKVGSAASGSKSGSRTDLKKSSKTYTVKSGDSLSKIAKLELGSSSKWNEIYKLNAKIIGSDPNRIKPGQKLVMP</sequence>
<name>A0ABS4RYA3_PAEXY</name>
<dbReference type="CDD" id="cd00118">
    <property type="entry name" value="LysM"/>
    <property type="match status" value="1"/>
</dbReference>
<evidence type="ECO:0000313" key="3">
    <source>
        <dbReference type="Proteomes" id="UP000810207"/>
    </source>
</evidence>
<reference evidence="2 3" key="1">
    <citation type="submission" date="2021-03" db="EMBL/GenBank/DDBJ databases">
        <title>Genomic Encyclopedia of Type Strains, Phase IV (KMG-IV): sequencing the most valuable type-strain genomes for metagenomic binning, comparative biology and taxonomic classification.</title>
        <authorList>
            <person name="Goeker M."/>
        </authorList>
    </citation>
    <scope>NUCLEOTIDE SEQUENCE [LARGE SCALE GENOMIC DNA]</scope>
    <source>
        <strain evidence="2 3">DSM 21292</strain>
    </source>
</reference>
<dbReference type="PANTHER" id="PTHR34700:SF4">
    <property type="entry name" value="PHAGE-LIKE ELEMENT PBSX PROTEIN XKDP"/>
    <property type="match status" value="1"/>
</dbReference>
<dbReference type="InterPro" id="IPR036779">
    <property type="entry name" value="LysM_dom_sf"/>
</dbReference>
<keyword evidence="3" id="KW-1185">Reference proteome</keyword>
<dbReference type="SMART" id="SM00257">
    <property type="entry name" value="LysM"/>
    <property type="match status" value="1"/>
</dbReference>
<protein>
    <submittedName>
        <fullName evidence="2">Nucleoid-associated protein YgaU</fullName>
    </submittedName>
</protein>
<dbReference type="SUPFAM" id="SSF54106">
    <property type="entry name" value="LysM domain"/>
    <property type="match status" value="1"/>
</dbReference>
<dbReference type="Proteomes" id="UP000810207">
    <property type="component" value="Unassembled WGS sequence"/>
</dbReference>
<dbReference type="Gene3D" id="3.10.350.10">
    <property type="entry name" value="LysM domain"/>
    <property type="match status" value="1"/>
</dbReference>
<evidence type="ECO:0000313" key="2">
    <source>
        <dbReference type="EMBL" id="MBP2247857.1"/>
    </source>
</evidence>
<dbReference type="PANTHER" id="PTHR34700">
    <property type="entry name" value="POTASSIUM BINDING PROTEIN KBP"/>
    <property type="match status" value="1"/>
</dbReference>
<evidence type="ECO:0000259" key="1">
    <source>
        <dbReference type="PROSITE" id="PS51782"/>
    </source>
</evidence>
<dbReference type="InterPro" id="IPR018392">
    <property type="entry name" value="LysM"/>
</dbReference>
<dbReference type="Pfam" id="PF01476">
    <property type="entry name" value="LysM"/>
    <property type="match status" value="1"/>
</dbReference>
<comment type="caution">
    <text evidence="2">The sequence shown here is derived from an EMBL/GenBank/DDBJ whole genome shotgun (WGS) entry which is preliminary data.</text>
</comment>
<dbReference type="EMBL" id="JAGIKV010000019">
    <property type="protein sequence ID" value="MBP2247857.1"/>
    <property type="molecule type" value="Genomic_DNA"/>
</dbReference>
<dbReference type="InterPro" id="IPR052196">
    <property type="entry name" value="Bact_Kbp"/>
</dbReference>
<gene>
    <name evidence="2" type="ORF">J2Z28_004526</name>
</gene>
<accession>A0ABS4RYA3</accession>